<protein>
    <submittedName>
        <fullName evidence="1">Uncharacterized protein</fullName>
    </submittedName>
</protein>
<accession>A0A9N7THT5</accession>
<name>A0A9N7THT5_PLEPL</name>
<sequence length="109" mass="11700">MKCERAQVWAEQRETYIQSGCCQVTHQPCGGPLRYQTAAQTGPARPAPSIYEPLSSARASHIHHSPGNIKEPQKLASSVSMLDADGVFLLLRERAGPNAQGGDIGNTSN</sequence>
<dbReference type="Proteomes" id="UP001153269">
    <property type="component" value="Unassembled WGS sequence"/>
</dbReference>
<evidence type="ECO:0000313" key="2">
    <source>
        <dbReference type="Proteomes" id="UP001153269"/>
    </source>
</evidence>
<proteinExistence type="predicted"/>
<comment type="caution">
    <text evidence="1">The sequence shown here is derived from an EMBL/GenBank/DDBJ whole genome shotgun (WGS) entry which is preliminary data.</text>
</comment>
<reference evidence="1" key="1">
    <citation type="submission" date="2020-03" db="EMBL/GenBank/DDBJ databases">
        <authorList>
            <person name="Weist P."/>
        </authorList>
    </citation>
    <scope>NUCLEOTIDE SEQUENCE</scope>
</reference>
<organism evidence="1 2">
    <name type="scientific">Pleuronectes platessa</name>
    <name type="common">European plaice</name>
    <dbReference type="NCBI Taxonomy" id="8262"/>
    <lineage>
        <taxon>Eukaryota</taxon>
        <taxon>Metazoa</taxon>
        <taxon>Chordata</taxon>
        <taxon>Craniata</taxon>
        <taxon>Vertebrata</taxon>
        <taxon>Euteleostomi</taxon>
        <taxon>Actinopterygii</taxon>
        <taxon>Neopterygii</taxon>
        <taxon>Teleostei</taxon>
        <taxon>Neoteleostei</taxon>
        <taxon>Acanthomorphata</taxon>
        <taxon>Carangaria</taxon>
        <taxon>Pleuronectiformes</taxon>
        <taxon>Pleuronectoidei</taxon>
        <taxon>Pleuronectidae</taxon>
        <taxon>Pleuronectes</taxon>
    </lineage>
</organism>
<gene>
    <name evidence="1" type="ORF">PLEPLA_LOCUS773</name>
</gene>
<dbReference type="EMBL" id="CADEAL010000036">
    <property type="protein sequence ID" value="CAB1413076.1"/>
    <property type="molecule type" value="Genomic_DNA"/>
</dbReference>
<evidence type="ECO:0000313" key="1">
    <source>
        <dbReference type="EMBL" id="CAB1413076.1"/>
    </source>
</evidence>
<dbReference type="AlphaFoldDB" id="A0A9N7THT5"/>
<keyword evidence="2" id="KW-1185">Reference proteome</keyword>